<proteinExistence type="predicted"/>
<feature type="domain" description="Protein kinase" evidence="7">
    <location>
        <begin position="10"/>
        <end position="265"/>
    </location>
</feature>
<dbReference type="InterPro" id="IPR000719">
    <property type="entry name" value="Prot_kinase_dom"/>
</dbReference>
<protein>
    <recommendedName>
        <fullName evidence="1">non-specific serine/threonine protein kinase</fullName>
        <ecNumber evidence="1">2.7.11.1</ecNumber>
    </recommendedName>
</protein>
<dbReference type="RefSeq" id="WP_179824388.1">
    <property type="nucleotide sequence ID" value="NZ_JACCCO010000002.1"/>
</dbReference>
<dbReference type="SUPFAM" id="SSF56112">
    <property type="entry name" value="Protein kinase-like (PK-like)"/>
    <property type="match status" value="1"/>
</dbReference>
<dbReference type="InterPro" id="IPR011009">
    <property type="entry name" value="Kinase-like_dom_sf"/>
</dbReference>
<dbReference type="Gene3D" id="1.10.510.10">
    <property type="entry name" value="Transferase(Phosphotransferase) domain 1"/>
    <property type="match status" value="1"/>
</dbReference>
<dbReference type="GO" id="GO:0004674">
    <property type="term" value="F:protein serine/threonine kinase activity"/>
    <property type="evidence" value="ECO:0007669"/>
    <property type="project" value="UniProtKB-EC"/>
</dbReference>
<keyword evidence="9" id="KW-1185">Reference proteome</keyword>
<reference evidence="8 9" key="1">
    <citation type="submission" date="2020-07" db="EMBL/GenBank/DDBJ databases">
        <title>Sequencing the genomes of 1000 actinobacteria strains.</title>
        <authorList>
            <person name="Klenk H.-P."/>
        </authorList>
    </citation>
    <scope>NUCLEOTIDE SEQUENCE [LARGE SCALE GENOMIC DNA]</scope>
    <source>
        <strain evidence="8 9">DSM 45763</strain>
    </source>
</reference>
<comment type="caution">
    <text evidence="8">The sequence shown here is derived from an EMBL/GenBank/DDBJ whole genome shotgun (WGS) entry which is preliminary data.</text>
</comment>
<accession>A0A852V418</accession>
<dbReference type="PANTHER" id="PTHR43671:SF13">
    <property type="entry name" value="SERINE_THREONINE-PROTEIN KINASE NEK2"/>
    <property type="match status" value="1"/>
</dbReference>
<feature type="compositionally biased region" description="Basic and acidic residues" evidence="6">
    <location>
        <begin position="273"/>
        <end position="302"/>
    </location>
</feature>
<dbReference type="SMART" id="SM00924">
    <property type="entry name" value="MgtE_N"/>
    <property type="match status" value="1"/>
</dbReference>
<evidence type="ECO:0000256" key="5">
    <source>
        <dbReference type="ARBA" id="ARBA00022840"/>
    </source>
</evidence>
<dbReference type="AlphaFoldDB" id="A0A852V418"/>
<dbReference type="EMBL" id="JACCCO010000002">
    <property type="protein sequence ID" value="NYF42083.1"/>
    <property type="molecule type" value="Genomic_DNA"/>
</dbReference>
<evidence type="ECO:0000256" key="2">
    <source>
        <dbReference type="ARBA" id="ARBA00022679"/>
    </source>
</evidence>
<evidence type="ECO:0000313" key="8">
    <source>
        <dbReference type="EMBL" id="NYF42083.1"/>
    </source>
</evidence>
<dbReference type="Pfam" id="PF00069">
    <property type="entry name" value="Pkinase"/>
    <property type="match status" value="1"/>
</dbReference>
<dbReference type="EC" id="2.7.11.1" evidence="1"/>
<dbReference type="SUPFAM" id="SSF158791">
    <property type="entry name" value="MgtE N-terminal domain-like"/>
    <property type="match status" value="1"/>
</dbReference>
<evidence type="ECO:0000256" key="1">
    <source>
        <dbReference type="ARBA" id="ARBA00012513"/>
    </source>
</evidence>
<dbReference type="SMART" id="SM00220">
    <property type="entry name" value="S_TKc"/>
    <property type="match status" value="1"/>
</dbReference>
<feature type="compositionally biased region" description="Basic and acidic residues" evidence="6">
    <location>
        <begin position="310"/>
        <end position="330"/>
    </location>
</feature>
<organism evidence="8 9">
    <name type="scientific">Streptosporangium sandarakinum</name>
    <dbReference type="NCBI Taxonomy" id="1260955"/>
    <lineage>
        <taxon>Bacteria</taxon>
        <taxon>Bacillati</taxon>
        <taxon>Actinomycetota</taxon>
        <taxon>Actinomycetes</taxon>
        <taxon>Streptosporangiales</taxon>
        <taxon>Streptosporangiaceae</taxon>
        <taxon>Streptosporangium</taxon>
    </lineage>
</organism>
<evidence type="ECO:0000256" key="3">
    <source>
        <dbReference type="ARBA" id="ARBA00022741"/>
    </source>
</evidence>
<dbReference type="PROSITE" id="PS00108">
    <property type="entry name" value="PROTEIN_KINASE_ST"/>
    <property type="match status" value="1"/>
</dbReference>
<dbReference type="GO" id="GO:0005524">
    <property type="term" value="F:ATP binding"/>
    <property type="evidence" value="ECO:0007669"/>
    <property type="project" value="UniProtKB-KW"/>
</dbReference>
<dbReference type="InterPro" id="IPR006668">
    <property type="entry name" value="Mg_transptr_MgtE_intracell_dom"/>
</dbReference>
<name>A0A852V418_9ACTN</name>
<keyword evidence="2" id="KW-0808">Transferase</keyword>
<evidence type="ECO:0000259" key="7">
    <source>
        <dbReference type="PROSITE" id="PS50011"/>
    </source>
</evidence>
<keyword evidence="5" id="KW-0067">ATP-binding</keyword>
<dbReference type="PANTHER" id="PTHR43671">
    <property type="entry name" value="SERINE/THREONINE-PROTEIN KINASE NEK"/>
    <property type="match status" value="1"/>
</dbReference>
<dbReference type="InterPro" id="IPR008271">
    <property type="entry name" value="Ser/Thr_kinase_AS"/>
</dbReference>
<dbReference type="CDD" id="cd14014">
    <property type="entry name" value="STKc_PknB_like"/>
    <property type="match status" value="1"/>
</dbReference>
<dbReference type="Gene3D" id="3.30.200.20">
    <property type="entry name" value="Phosphorylase Kinase, domain 1"/>
    <property type="match status" value="1"/>
</dbReference>
<evidence type="ECO:0000256" key="4">
    <source>
        <dbReference type="ARBA" id="ARBA00022777"/>
    </source>
</evidence>
<keyword evidence="3" id="KW-0547">Nucleotide-binding</keyword>
<feature type="region of interest" description="Disordered" evidence="6">
    <location>
        <begin position="268"/>
        <end position="361"/>
    </location>
</feature>
<evidence type="ECO:0000256" key="6">
    <source>
        <dbReference type="SAM" id="MobiDB-lite"/>
    </source>
</evidence>
<dbReference type="InterPro" id="IPR050660">
    <property type="entry name" value="NEK_Ser/Thr_kinase"/>
</dbReference>
<gene>
    <name evidence="8" type="ORF">HDA43_004284</name>
</gene>
<dbReference type="PROSITE" id="PS50011">
    <property type="entry name" value="PROTEIN_KINASE_DOM"/>
    <property type="match status" value="1"/>
</dbReference>
<sequence length="510" mass="54265">MTARVIGGRYELRSRLAKGGMGTVWLAWDRTLQRSVALKEVVLAPYGEDMTVRRKRALREARAAARIRHPAVVHVYDAIMDDESPWIVMSYIEGTSLERRIERQTLSEREIARVGRDVLAGLTAVHDAQVLHRDVKPANIIVDSEDRVFLVDFGIARISGERGLTSANTLIGTVEFMAPERIEGQPVGPASDLWSLGVTLFCALEGYSPFLRDGPIETVRAVTSGHPPSFRRPGPLADAITGLLVADPAGRTGAAELGRRLDAILTAGSRARGRGEERRTGPGQDRKARGGQDPRPPNREARGGQGAHGPGREARRGPDDHGPERVREAGRGPGAHGPDRAGDAARPGEAGDGGNPLLGRSGREAATLLGSMEPNDAGRLLNDAAKTPGPAAEALALLPPPRAARLIDHMIPQRAARLVGAMPTGLSASVLAYTDDRVTAAVLGALGVVPVAVRLVEAMTLRRACRVLAHMPPAVVARLLSATSDGRTDRLLGGLGRAVREEFTRLTGAT</sequence>
<keyword evidence="4" id="KW-0418">Kinase</keyword>
<evidence type="ECO:0000313" key="9">
    <source>
        <dbReference type="Proteomes" id="UP000576393"/>
    </source>
</evidence>
<dbReference type="Proteomes" id="UP000576393">
    <property type="component" value="Unassembled WGS sequence"/>
</dbReference>